<feature type="domain" description="HTH araC/xylS-type" evidence="9">
    <location>
        <begin position="421"/>
        <end position="519"/>
    </location>
</feature>
<evidence type="ECO:0000256" key="7">
    <source>
        <dbReference type="ARBA" id="ARBA00023163"/>
    </source>
</evidence>
<dbReference type="Pfam" id="PF17853">
    <property type="entry name" value="GGDEF_2"/>
    <property type="match status" value="1"/>
</dbReference>
<dbReference type="GO" id="GO:0003700">
    <property type="term" value="F:DNA-binding transcription factor activity"/>
    <property type="evidence" value="ECO:0007669"/>
    <property type="project" value="InterPro"/>
</dbReference>
<dbReference type="InterPro" id="IPR011006">
    <property type="entry name" value="CheY-like_superfamily"/>
</dbReference>
<dbReference type="InterPro" id="IPR018062">
    <property type="entry name" value="HTH_AraC-typ_CS"/>
</dbReference>
<gene>
    <name evidence="11" type="ORF">MJA45_14000</name>
</gene>
<dbReference type="AlphaFoldDB" id="A0AA96RHJ1"/>
<dbReference type="PROSITE" id="PS01124">
    <property type="entry name" value="HTH_ARAC_FAMILY_2"/>
    <property type="match status" value="1"/>
</dbReference>
<keyword evidence="12" id="KW-1185">Reference proteome</keyword>
<dbReference type="InterPro" id="IPR020449">
    <property type="entry name" value="Tscrpt_reg_AraC-type_HTH"/>
</dbReference>
<evidence type="ECO:0000256" key="2">
    <source>
        <dbReference type="ARBA" id="ARBA00022490"/>
    </source>
</evidence>
<feature type="domain" description="Response regulatory" evidence="10">
    <location>
        <begin position="4"/>
        <end position="121"/>
    </location>
</feature>
<reference evidence="11 12" key="1">
    <citation type="submission" date="2022-02" db="EMBL/GenBank/DDBJ databases">
        <title>Paenibacillus sp. MBLB1776 Whole Genome Shotgun Sequencing.</title>
        <authorList>
            <person name="Hwang C.Y."/>
            <person name="Cho E.-S."/>
            <person name="Seo M.-J."/>
        </authorList>
    </citation>
    <scope>NUCLEOTIDE SEQUENCE [LARGE SCALE GENOMIC DNA]</scope>
    <source>
        <strain evidence="11 12">MBLB1776</strain>
    </source>
</reference>
<dbReference type="Proteomes" id="UP001305702">
    <property type="component" value="Chromosome"/>
</dbReference>
<keyword evidence="5" id="KW-0805">Transcription regulation</keyword>
<keyword evidence="2" id="KW-0963">Cytoplasm</keyword>
<evidence type="ECO:0000256" key="8">
    <source>
        <dbReference type="PROSITE-ProRule" id="PRU00169"/>
    </source>
</evidence>
<dbReference type="PROSITE" id="PS00041">
    <property type="entry name" value="HTH_ARAC_FAMILY_1"/>
    <property type="match status" value="1"/>
</dbReference>
<dbReference type="SUPFAM" id="SSF46689">
    <property type="entry name" value="Homeodomain-like"/>
    <property type="match status" value="2"/>
</dbReference>
<keyword evidence="7" id="KW-0804">Transcription</keyword>
<evidence type="ECO:0000256" key="3">
    <source>
        <dbReference type="ARBA" id="ARBA00022553"/>
    </source>
</evidence>
<dbReference type="PRINTS" id="PR00032">
    <property type="entry name" value="HTHARAC"/>
</dbReference>
<dbReference type="PANTHER" id="PTHR42713">
    <property type="entry name" value="HISTIDINE KINASE-RELATED"/>
    <property type="match status" value="1"/>
</dbReference>
<accession>A0AA96RHJ1</accession>
<evidence type="ECO:0000259" key="10">
    <source>
        <dbReference type="PROSITE" id="PS50110"/>
    </source>
</evidence>
<evidence type="ECO:0000256" key="5">
    <source>
        <dbReference type="ARBA" id="ARBA00023015"/>
    </source>
</evidence>
<dbReference type="PANTHER" id="PTHR42713:SF3">
    <property type="entry name" value="TRANSCRIPTIONAL REGULATORY PROTEIN HPTR"/>
    <property type="match status" value="1"/>
</dbReference>
<dbReference type="GO" id="GO:0043565">
    <property type="term" value="F:sequence-specific DNA binding"/>
    <property type="evidence" value="ECO:0007669"/>
    <property type="project" value="InterPro"/>
</dbReference>
<dbReference type="SMART" id="SM00448">
    <property type="entry name" value="REC"/>
    <property type="match status" value="1"/>
</dbReference>
<evidence type="ECO:0000256" key="6">
    <source>
        <dbReference type="ARBA" id="ARBA00023125"/>
    </source>
</evidence>
<dbReference type="InterPro" id="IPR009057">
    <property type="entry name" value="Homeodomain-like_sf"/>
</dbReference>
<dbReference type="RefSeq" id="WP_315607865.1">
    <property type="nucleotide sequence ID" value="NZ_CP130318.1"/>
</dbReference>
<keyword evidence="6" id="KW-0238">DNA-binding</keyword>
<dbReference type="InterPro" id="IPR051552">
    <property type="entry name" value="HptR"/>
</dbReference>
<dbReference type="GO" id="GO:0000160">
    <property type="term" value="P:phosphorelay signal transduction system"/>
    <property type="evidence" value="ECO:0007669"/>
    <property type="project" value="UniProtKB-KW"/>
</dbReference>
<dbReference type="InterPro" id="IPR001789">
    <property type="entry name" value="Sig_transdc_resp-reg_receiver"/>
</dbReference>
<dbReference type="InterPro" id="IPR018060">
    <property type="entry name" value="HTH_AraC"/>
</dbReference>
<dbReference type="Pfam" id="PF00072">
    <property type="entry name" value="Response_reg"/>
    <property type="match status" value="1"/>
</dbReference>
<dbReference type="KEGG" id="paun:MJA45_14000"/>
<dbReference type="PROSITE" id="PS50110">
    <property type="entry name" value="RESPONSE_REGULATORY"/>
    <property type="match status" value="1"/>
</dbReference>
<organism evidence="11 12">
    <name type="scientific">Paenibacillus aurantius</name>
    <dbReference type="NCBI Taxonomy" id="2918900"/>
    <lineage>
        <taxon>Bacteria</taxon>
        <taxon>Bacillati</taxon>
        <taxon>Bacillota</taxon>
        <taxon>Bacilli</taxon>
        <taxon>Bacillales</taxon>
        <taxon>Paenibacillaceae</taxon>
        <taxon>Paenibacillus</taxon>
    </lineage>
</organism>
<proteinExistence type="predicted"/>
<keyword evidence="3 8" id="KW-0597">Phosphoprotein</keyword>
<evidence type="ECO:0000256" key="4">
    <source>
        <dbReference type="ARBA" id="ARBA00023012"/>
    </source>
</evidence>
<dbReference type="Gene3D" id="1.10.10.60">
    <property type="entry name" value="Homeodomain-like"/>
    <property type="match status" value="2"/>
</dbReference>
<dbReference type="SUPFAM" id="SSF52172">
    <property type="entry name" value="CheY-like"/>
    <property type="match status" value="1"/>
</dbReference>
<keyword evidence="4" id="KW-0902">Two-component regulatory system</keyword>
<dbReference type="SMART" id="SM00342">
    <property type="entry name" value="HTH_ARAC"/>
    <property type="match status" value="1"/>
</dbReference>
<dbReference type="Pfam" id="PF12833">
    <property type="entry name" value="HTH_18"/>
    <property type="match status" value="1"/>
</dbReference>
<protein>
    <submittedName>
        <fullName evidence="11">Response regulator</fullName>
    </submittedName>
</protein>
<dbReference type="InterPro" id="IPR041522">
    <property type="entry name" value="CdaR_GGDEF"/>
</dbReference>
<dbReference type="CDD" id="cd17536">
    <property type="entry name" value="REC_YesN-like"/>
    <property type="match status" value="1"/>
</dbReference>
<dbReference type="EMBL" id="CP130318">
    <property type="protein sequence ID" value="WNQ14082.1"/>
    <property type="molecule type" value="Genomic_DNA"/>
</dbReference>
<dbReference type="Gene3D" id="3.40.50.2300">
    <property type="match status" value="1"/>
</dbReference>
<dbReference type="GO" id="GO:0005737">
    <property type="term" value="C:cytoplasm"/>
    <property type="evidence" value="ECO:0007669"/>
    <property type="project" value="UniProtKB-SubCell"/>
</dbReference>
<sequence length="525" mass="59807">MTIKMLIVDDEPVICRGLRETIPWETIGVEVVGDASDGVEALERIESQPVDLVLTDIHMDGMDGLELAKELRQRYPHIRIIILSGYDYFDYARQAIRIGVEDYLLKPVDVDELMEMVRRIGGELEQEVSRGREQVKDRWQNWLSRLLQNDQTLPEGSPIPGVSASELSFGLIASQREDYALWREQSTPEERRAARRDWEERVREALAGHGHEVISAFLHPNLLIVLCVYSREPSRENLPSILTKLAGQAASGRRLHFGVSPVFHSLTEAYVHGHEAIESVQLGALQERTVTFPGEEVRSRKNRGLVTALELEKELVNFLFNGGEDELKQVWGKIMEQYRIKGCSLAEIDQAYKELKIVIQRRLRTSGIELSEELVNILEGTIDLYANNSYRAIEALIRSELMSLFSSIHSTLGGKNHWTVDRVTKYIEAHHSTDLKASEVAAWLKITPNYFSIIFNQSFGKGFAEYLNEVRIEHAKEMLSGTHDRVFEIAEKVGYNDYKYFCSIFKAHTGVTPTQYRKLADSTTA</sequence>
<comment type="subcellular location">
    <subcellularLocation>
        <location evidence="1">Cytoplasm</location>
    </subcellularLocation>
</comment>
<feature type="modified residue" description="4-aspartylphosphate" evidence="8">
    <location>
        <position position="56"/>
    </location>
</feature>
<name>A0AA96RHJ1_9BACL</name>
<evidence type="ECO:0000256" key="1">
    <source>
        <dbReference type="ARBA" id="ARBA00004496"/>
    </source>
</evidence>
<evidence type="ECO:0000313" key="11">
    <source>
        <dbReference type="EMBL" id="WNQ14082.1"/>
    </source>
</evidence>
<evidence type="ECO:0000313" key="12">
    <source>
        <dbReference type="Proteomes" id="UP001305702"/>
    </source>
</evidence>
<evidence type="ECO:0000259" key="9">
    <source>
        <dbReference type="PROSITE" id="PS01124"/>
    </source>
</evidence>